<dbReference type="EMBL" id="JAJEQE010000043">
    <property type="protein sequence ID" value="MCC2149823.1"/>
    <property type="molecule type" value="Genomic_DNA"/>
</dbReference>
<dbReference type="PANTHER" id="PTHR33392">
    <property type="entry name" value="POLYISOPRENYL-TEICHOIC ACID--PEPTIDOGLYCAN TEICHOIC ACID TRANSFERASE TAGU"/>
    <property type="match status" value="1"/>
</dbReference>
<keyword evidence="2" id="KW-1133">Transmembrane helix</keyword>
<dbReference type="Proteomes" id="UP001299235">
    <property type="component" value="Unassembled WGS sequence"/>
</dbReference>
<reference evidence="4 5" key="1">
    <citation type="submission" date="2021-10" db="EMBL/GenBank/DDBJ databases">
        <title>Anaerobic single-cell dispensing facilitates the cultivation of human gut bacteria.</title>
        <authorList>
            <person name="Afrizal A."/>
        </authorList>
    </citation>
    <scope>NUCLEOTIDE SEQUENCE [LARGE SCALE GENOMIC DNA]</scope>
    <source>
        <strain evidence="4 5">CLA-AA-H246</strain>
    </source>
</reference>
<dbReference type="InterPro" id="IPR050922">
    <property type="entry name" value="LytR/CpsA/Psr_CW_biosynth"/>
</dbReference>
<dbReference type="PANTHER" id="PTHR33392:SF6">
    <property type="entry name" value="POLYISOPRENYL-TEICHOIC ACID--PEPTIDOGLYCAN TEICHOIC ACID TRANSFERASE TAGU"/>
    <property type="match status" value="1"/>
</dbReference>
<accession>A0ABS8EYF8</accession>
<protein>
    <submittedName>
        <fullName evidence="4">LCP family protein</fullName>
    </submittedName>
</protein>
<evidence type="ECO:0000259" key="3">
    <source>
        <dbReference type="Pfam" id="PF03816"/>
    </source>
</evidence>
<keyword evidence="5" id="KW-1185">Reference proteome</keyword>
<organism evidence="4 5">
    <name type="scientific">Hominisplanchenecus faecis</name>
    <dbReference type="NCBI Taxonomy" id="2885351"/>
    <lineage>
        <taxon>Bacteria</taxon>
        <taxon>Bacillati</taxon>
        <taxon>Bacillota</taxon>
        <taxon>Clostridia</taxon>
        <taxon>Lachnospirales</taxon>
        <taxon>Lachnospiraceae</taxon>
        <taxon>Hominisplanchenecus</taxon>
    </lineage>
</organism>
<sequence>MQTEKRAGRVMRSVAAVLVIILAIVAIFQGFRMRGKEALFRNVAVETENLTEEKQSGDDRAKIACEQGKEVTYQGEKYVYNEDLVSILFLGVDKEAFEEGGTVGDGKAGQADALFLLVLDTKTGKSRLIAISRDTMTDVNVYSDLGNFIGTEKLQLCLAYTYGDGKEKSCENTVRAVSRLFYGMPVAAYAALDLDAIAVLTDAVGGVEVTVTKDLTIQDPSLKEGERKVLTGEQAQWYVRSRLVEEKEATADANSDRIERQKQYLAAFGGKAAEQFRKNPLFLLTLYQKIKDFSVTNLSAAEVTYLGTLLFRGGFQDTGILSIKGEASMGETYAEFHVDEQAMYEMVLEVFYRKAGKDHEK</sequence>
<evidence type="ECO:0000256" key="1">
    <source>
        <dbReference type="ARBA" id="ARBA00006068"/>
    </source>
</evidence>
<keyword evidence="2" id="KW-0472">Membrane</keyword>
<comment type="caution">
    <text evidence="4">The sequence shown here is derived from an EMBL/GenBank/DDBJ whole genome shotgun (WGS) entry which is preliminary data.</text>
</comment>
<dbReference type="Pfam" id="PF03816">
    <property type="entry name" value="LytR_cpsA_psr"/>
    <property type="match status" value="1"/>
</dbReference>
<feature type="transmembrane region" description="Helical" evidence="2">
    <location>
        <begin position="12"/>
        <end position="31"/>
    </location>
</feature>
<dbReference type="Gene3D" id="3.40.630.190">
    <property type="entry name" value="LCP protein"/>
    <property type="match status" value="1"/>
</dbReference>
<gene>
    <name evidence="4" type="ORF">LKD42_11265</name>
</gene>
<comment type="similarity">
    <text evidence="1">Belongs to the LytR/CpsA/Psr (LCP) family.</text>
</comment>
<keyword evidence="2" id="KW-0812">Transmembrane</keyword>
<dbReference type="RefSeq" id="WP_248835750.1">
    <property type="nucleotide sequence ID" value="NZ_JAJEQE010000043.1"/>
</dbReference>
<evidence type="ECO:0000313" key="4">
    <source>
        <dbReference type="EMBL" id="MCC2149823.1"/>
    </source>
</evidence>
<feature type="domain" description="Cell envelope-related transcriptional attenuator" evidence="3">
    <location>
        <begin position="111"/>
        <end position="270"/>
    </location>
</feature>
<dbReference type="InterPro" id="IPR004474">
    <property type="entry name" value="LytR_CpsA_psr"/>
</dbReference>
<proteinExistence type="inferred from homology"/>
<evidence type="ECO:0000256" key="2">
    <source>
        <dbReference type="SAM" id="Phobius"/>
    </source>
</evidence>
<evidence type="ECO:0000313" key="5">
    <source>
        <dbReference type="Proteomes" id="UP001299235"/>
    </source>
</evidence>
<name>A0ABS8EYF8_9FIRM</name>